<evidence type="ECO:0000256" key="1">
    <source>
        <dbReference type="SAM" id="MobiDB-lite"/>
    </source>
</evidence>
<protein>
    <submittedName>
        <fullName evidence="2">Uncharacterized protein</fullName>
    </submittedName>
</protein>
<reference evidence="3" key="1">
    <citation type="submission" date="2016-12" db="EMBL/GenBank/DDBJ databases">
        <authorList>
            <person name="Gaudriault S."/>
        </authorList>
    </citation>
    <scope>NUCLEOTIDE SEQUENCE [LARGE SCALE GENOMIC DNA]</scope>
    <source>
        <strain evidence="3">HGB1681 (deposited as PTA-6826 in the American Type Culture Collection)</strain>
    </source>
</reference>
<proteinExistence type="predicted"/>
<evidence type="ECO:0000313" key="2">
    <source>
        <dbReference type="EMBL" id="SIP73890.1"/>
    </source>
</evidence>
<sequence>MVESPPFINNEYPNYMKDNEYSE</sequence>
<organism evidence="2 3">
    <name type="scientific">Xenorhabdus innexi</name>
    <dbReference type="NCBI Taxonomy" id="290109"/>
    <lineage>
        <taxon>Bacteria</taxon>
        <taxon>Pseudomonadati</taxon>
        <taxon>Pseudomonadota</taxon>
        <taxon>Gammaproteobacteria</taxon>
        <taxon>Enterobacterales</taxon>
        <taxon>Morganellaceae</taxon>
        <taxon>Xenorhabdus</taxon>
    </lineage>
</organism>
<dbReference type="Proteomes" id="UP000196435">
    <property type="component" value="Unassembled WGS sequence"/>
</dbReference>
<dbReference type="EMBL" id="FTLG01000190">
    <property type="protein sequence ID" value="SIP73890.1"/>
    <property type="molecule type" value="Genomic_DNA"/>
</dbReference>
<accession>A0A1N6MYK1</accession>
<feature type="region of interest" description="Disordered" evidence="1">
    <location>
        <begin position="1"/>
        <end position="23"/>
    </location>
</feature>
<evidence type="ECO:0000313" key="3">
    <source>
        <dbReference type="Proteomes" id="UP000196435"/>
    </source>
</evidence>
<gene>
    <name evidence="2" type="ORF">XIS1_480016</name>
</gene>
<dbReference type="AlphaFoldDB" id="A0A1N6MYK1"/>
<name>A0A1N6MYK1_9GAMM</name>